<feature type="compositionally biased region" description="Low complexity" evidence="2">
    <location>
        <begin position="492"/>
        <end position="507"/>
    </location>
</feature>
<dbReference type="PANTHER" id="PTHR30404">
    <property type="entry name" value="N-ACETYLMURAMOYL-L-ALANINE AMIDASE"/>
    <property type="match status" value="1"/>
</dbReference>
<feature type="compositionally biased region" description="Acidic residues" evidence="2">
    <location>
        <begin position="63"/>
        <end position="72"/>
    </location>
</feature>
<name>A0A7S8EA68_9CHLR</name>
<dbReference type="GO" id="GO:0008745">
    <property type="term" value="F:N-acetylmuramoyl-L-alanine amidase activity"/>
    <property type="evidence" value="ECO:0007669"/>
    <property type="project" value="InterPro"/>
</dbReference>
<gene>
    <name evidence="5" type="ORF">G4Y79_02050</name>
</gene>
<organism evidence="5 6">
    <name type="scientific">Phototrophicus methaneseepsis</name>
    <dbReference type="NCBI Taxonomy" id="2710758"/>
    <lineage>
        <taxon>Bacteria</taxon>
        <taxon>Bacillati</taxon>
        <taxon>Chloroflexota</taxon>
        <taxon>Candidatus Thermofontia</taxon>
        <taxon>Phototrophicales</taxon>
        <taxon>Phototrophicaceae</taxon>
        <taxon>Phototrophicus</taxon>
    </lineage>
</organism>
<dbReference type="Proteomes" id="UP000594468">
    <property type="component" value="Chromosome"/>
</dbReference>
<keyword evidence="6" id="KW-1185">Reference proteome</keyword>
<evidence type="ECO:0000256" key="3">
    <source>
        <dbReference type="SAM" id="Phobius"/>
    </source>
</evidence>
<evidence type="ECO:0000313" key="6">
    <source>
        <dbReference type="Proteomes" id="UP000594468"/>
    </source>
</evidence>
<dbReference type="GO" id="GO:0009253">
    <property type="term" value="P:peptidoglycan catabolic process"/>
    <property type="evidence" value="ECO:0007669"/>
    <property type="project" value="InterPro"/>
</dbReference>
<dbReference type="EMBL" id="CP062983">
    <property type="protein sequence ID" value="QPC83180.1"/>
    <property type="molecule type" value="Genomic_DNA"/>
</dbReference>
<keyword evidence="1" id="KW-0378">Hydrolase</keyword>
<dbReference type="InterPro" id="IPR002508">
    <property type="entry name" value="MurNAc-LAA_cat"/>
</dbReference>
<dbReference type="AlphaFoldDB" id="A0A7S8EA68"/>
<keyword evidence="3" id="KW-0812">Transmembrane</keyword>
<evidence type="ECO:0000313" key="5">
    <source>
        <dbReference type="EMBL" id="QPC83180.1"/>
    </source>
</evidence>
<dbReference type="InterPro" id="IPR050695">
    <property type="entry name" value="N-acetylmuramoyl_amidase_3"/>
</dbReference>
<accession>A0A7S8EA68</accession>
<feature type="region of interest" description="Disordered" evidence="2">
    <location>
        <begin position="462"/>
        <end position="507"/>
    </location>
</feature>
<evidence type="ECO:0000259" key="4">
    <source>
        <dbReference type="Pfam" id="PF01520"/>
    </source>
</evidence>
<evidence type="ECO:0000256" key="2">
    <source>
        <dbReference type="SAM" id="MobiDB-lite"/>
    </source>
</evidence>
<dbReference type="GO" id="GO:0030288">
    <property type="term" value="C:outer membrane-bounded periplasmic space"/>
    <property type="evidence" value="ECO:0007669"/>
    <property type="project" value="TreeGrafter"/>
</dbReference>
<keyword evidence="3" id="KW-0472">Membrane</keyword>
<dbReference type="SUPFAM" id="SSF53187">
    <property type="entry name" value="Zn-dependent exopeptidases"/>
    <property type="match status" value="1"/>
</dbReference>
<reference evidence="5 6" key="1">
    <citation type="submission" date="2020-02" db="EMBL/GenBank/DDBJ databases">
        <authorList>
            <person name="Zheng R.K."/>
            <person name="Sun C.M."/>
        </authorList>
    </citation>
    <scope>NUCLEOTIDE SEQUENCE [LARGE SCALE GENOMIC DNA]</scope>
    <source>
        <strain evidence="6">rifampicinis</strain>
    </source>
</reference>
<dbReference type="Pfam" id="PF01520">
    <property type="entry name" value="Amidase_3"/>
    <property type="match status" value="1"/>
</dbReference>
<feature type="region of interest" description="Disordered" evidence="2">
    <location>
        <begin position="1"/>
        <end position="143"/>
    </location>
</feature>
<sequence>MSDDQHRPPDNPVTPSEGGNDDAAPSTIFVELMREAAAKRAERMEKRDMYRRPRVERVRPEAADDDESDDTTPADQPAHQPTPPRPTSASLSGGAPSRTPDQRAPKTAPPTEQDDTSLPDTSVPDAPSDAPSASESSPEPEQTMPTYYDLLFEEIEPADTQKPIEPPAPLRPPESIVQQTAHPSIPIYEPPSQEELERSAKLEEQRIRRVHRRQERRRQRRAGLMGGFIYTLLIVGIAACIGSTIFTWFTDPQFFNAAVVTGLQVASEDLEATHAPTSMPTPNWYRRVGIVSGHRGPEDDPGAVCDDGLTEAEINFNVATRVVRNLRDMGYSVDLLDEFDTRLDNYQAAALVSIHSNDCTDYGEVVTGYLVAKAAARAEGGPDTRLAECLAQYYGQATGLRRGESLTIDMTDYHSFREIHPLTPAAILELGFMRADRDLLTQQPDLLAQGITQGIVCFLNPNNTNPAQSQDTAEDTAATPDAASDEGVPLDAAEAAEAAPIEPTAAP</sequence>
<feature type="domain" description="MurNAc-LAA" evidence="4">
    <location>
        <begin position="289"/>
        <end position="455"/>
    </location>
</feature>
<evidence type="ECO:0000256" key="1">
    <source>
        <dbReference type="ARBA" id="ARBA00022801"/>
    </source>
</evidence>
<proteinExistence type="predicted"/>
<dbReference type="KEGG" id="pmet:G4Y79_02050"/>
<keyword evidence="3" id="KW-1133">Transmembrane helix</keyword>
<dbReference type="RefSeq" id="WP_195171247.1">
    <property type="nucleotide sequence ID" value="NZ_CP062983.1"/>
</dbReference>
<feature type="compositionally biased region" description="Low complexity" evidence="2">
    <location>
        <begin position="119"/>
        <end position="141"/>
    </location>
</feature>
<dbReference type="Gene3D" id="3.40.630.40">
    <property type="entry name" value="Zn-dependent exopeptidases"/>
    <property type="match status" value="1"/>
</dbReference>
<feature type="transmembrane region" description="Helical" evidence="3">
    <location>
        <begin position="222"/>
        <end position="249"/>
    </location>
</feature>
<dbReference type="CDD" id="cd02696">
    <property type="entry name" value="MurNAc-LAA"/>
    <property type="match status" value="1"/>
</dbReference>
<feature type="compositionally biased region" description="Basic and acidic residues" evidence="2">
    <location>
        <begin position="32"/>
        <end position="62"/>
    </location>
</feature>
<dbReference type="PANTHER" id="PTHR30404:SF0">
    <property type="entry name" value="N-ACETYLMURAMOYL-L-ALANINE AMIDASE AMIC"/>
    <property type="match status" value="1"/>
</dbReference>
<protein>
    <submittedName>
        <fullName evidence="5">N-acetylmuramoyl-L-alanine amidase</fullName>
    </submittedName>
</protein>